<evidence type="ECO:0000256" key="2">
    <source>
        <dbReference type="SAM" id="Phobius"/>
    </source>
</evidence>
<feature type="transmembrane region" description="Helical" evidence="2">
    <location>
        <begin position="46"/>
        <end position="69"/>
    </location>
</feature>
<dbReference type="PROSITE" id="PS50850">
    <property type="entry name" value="MFS"/>
    <property type="match status" value="1"/>
</dbReference>
<accession>A0ABR1GED4</accession>
<keyword evidence="2" id="KW-0472">Membrane</keyword>
<feature type="transmembrane region" description="Helical" evidence="2">
    <location>
        <begin position="302"/>
        <end position="319"/>
    </location>
</feature>
<dbReference type="EMBL" id="JBBJCI010000031">
    <property type="protein sequence ID" value="KAK7254248.1"/>
    <property type="molecule type" value="Genomic_DNA"/>
</dbReference>
<dbReference type="InterPro" id="IPR011701">
    <property type="entry name" value="MFS"/>
</dbReference>
<evidence type="ECO:0000259" key="3">
    <source>
        <dbReference type="PROSITE" id="PS50850"/>
    </source>
</evidence>
<feature type="transmembrane region" description="Helical" evidence="2">
    <location>
        <begin position="325"/>
        <end position="350"/>
    </location>
</feature>
<evidence type="ECO:0000313" key="5">
    <source>
        <dbReference type="Proteomes" id="UP001363151"/>
    </source>
</evidence>
<feature type="transmembrane region" description="Helical" evidence="2">
    <location>
        <begin position="138"/>
        <end position="161"/>
    </location>
</feature>
<evidence type="ECO:0000313" key="4">
    <source>
        <dbReference type="EMBL" id="KAK7254248.1"/>
    </source>
</evidence>
<feature type="transmembrane region" description="Helical" evidence="2">
    <location>
        <begin position="394"/>
        <end position="412"/>
    </location>
</feature>
<proteinExistence type="predicted"/>
<dbReference type="InterPro" id="IPR050327">
    <property type="entry name" value="Proton-linked_MCT"/>
</dbReference>
<dbReference type="Gene3D" id="1.20.1250.20">
    <property type="entry name" value="MFS general substrate transporter like domains"/>
    <property type="match status" value="1"/>
</dbReference>
<evidence type="ECO:0000256" key="1">
    <source>
        <dbReference type="ARBA" id="ARBA00004141"/>
    </source>
</evidence>
<dbReference type="InterPro" id="IPR020846">
    <property type="entry name" value="MFS_dom"/>
</dbReference>
<feature type="transmembrane region" description="Helical" evidence="2">
    <location>
        <begin position="237"/>
        <end position="256"/>
    </location>
</feature>
<comment type="caution">
    <text evidence="4">The sequence shown here is derived from an EMBL/GenBank/DDBJ whole genome shotgun (WGS) entry which is preliminary data.</text>
</comment>
<gene>
    <name evidence="4" type="ORF">SO694_00009140</name>
</gene>
<dbReference type="SUPFAM" id="SSF103473">
    <property type="entry name" value="MFS general substrate transporter"/>
    <property type="match status" value="1"/>
</dbReference>
<sequence>MMLNERRWELAALVSGGVMGGVAFGVSASFGLFLKPITDAENLKRQVIGLAVGLNMLVQGFSSIGWGALTDTYGAAPVMACGAALEVASLVATSYSEDGWQFYLAVPVEGLATGALSFSVVLGAVGKLVAPERRSRSLGMASSTIAIGNVVVPPITYALLASRSWSAAMRLVAGGCVVMFPLCLCFAAAARTLRRGRADYAAAAKAGDEVANPLRPAPARSLGETVRTAAATRSYRLVFAGFFVCGFHVFFVRTHFPAYLSDRGLPEWVGAASLSLIGLGNVCGTFVAGMLAQRYEKRKPRILACIYAARSLVFAAIALNDRPSVAFALAISCVIGLLWLSTVPVTNAIVGDLAGPRYVSTLFAIIFANHQVGSFFGAWLGGKVFDAHGSYAPMWWLCVGAGLLAAADHLPIEATRIFDDAAPAAVAARAADDTAL</sequence>
<dbReference type="PANTHER" id="PTHR11360:SF284">
    <property type="entry name" value="EG:103B4.3 PROTEIN-RELATED"/>
    <property type="match status" value="1"/>
</dbReference>
<keyword evidence="2" id="KW-1133">Transmembrane helix</keyword>
<name>A0ABR1GED4_AURAN</name>
<protein>
    <submittedName>
        <fullName evidence="4">Monocarboxylate transporter</fullName>
    </submittedName>
</protein>
<dbReference type="PANTHER" id="PTHR11360">
    <property type="entry name" value="MONOCARBOXYLATE TRANSPORTER"/>
    <property type="match status" value="1"/>
</dbReference>
<keyword evidence="2" id="KW-0812">Transmembrane</keyword>
<feature type="domain" description="Major facilitator superfamily (MFS) profile" evidence="3">
    <location>
        <begin position="9"/>
        <end position="417"/>
    </location>
</feature>
<dbReference type="InterPro" id="IPR036259">
    <property type="entry name" value="MFS_trans_sf"/>
</dbReference>
<feature type="transmembrane region" description="Helical" evidence="2">
    <location>
        <begin position="167"/>
        <end position="190"/>
    </location>
</feature>
<dbReference type="Pfam" id="PF07690">
    <property type="entry name" value="MFS_1"/>
    <property type="match status" value="1"/>
</dbReference>
<feature type="transmembrane region" description="Helical" evidence="2">
    <location>
        <begin position="102"/>
        <end position="126"/>
    </location>
</feature>
<feature type="transmembrane region" description="Helical" evidence="2">
    <location>
        <begin position="12"/>
        <end position="34"/>
    </location>
</feature>
<keyword evidence="5" id="KW-1185">Reference proteome</keyword>
<feature type="transmembrane region" description="Helical" evidence="2">
    <location>
        <begin position="268"/>
        <end position="290"/>
    </location>
</feature>
<organism evidence="4 5">
    <name type="scientific">Aureococcus anophagefferens</name>
    <name type="common">Harmful bloom alga</name>
    <dbReference type="NCBI Taxonomy" id="44056"/>
    <lineage>
        <taxon>Eukaryota</taxon>
        <taxon>Sar</taxon>
        <taxon>Stramenopiles</taxon>
        <taxon>Ochrophyta</taxon>
        <taxon>Pelagophyceae</taxon>
        <taxon>Pelagomonadales</taxon>
        <taxon>Pelagomonadaceae</taxon>
        <taxon>Aureococcus</taxon>
    </lineage>
</organism>
<feature type="transmembrane region" description="Helical" evidence="2">
    <location>
        <begin position="362"/>
        <end position="382"/>
    </location>
</feature>
<comment type="subcellular location">
    <subcellularLocation>
        <location evidence="1">Membrane</location>
        <topology evidence="1">Multi-pass membrane protein</topology>
    </subcellularLocation>
</comment>
<dbReference type="CDD" id="cd17355">
    <property type="entry name" value="MFS_YcxA_like"/>
    <property type="match status" value="1"/>
</dbReference>
<reference evidence="4 5" key="1">
    <citation type="submission" date="2024-03" db="EMBL/GenBank/DDBJ databases">
        <title>Aureococcus anophagefferens CCMP1851 and Kratosvirus quantuckense: Draft genome of a second virus-susceptible host strain in the model system.</title>
        <authorList>
            <person name="Chase E."/>
            <person name="Truchon A.R."/>
            <person name="Schepens W."/>
            <person name="Wilhelm S.W."/>
        </authorList>
    </citation>
    <scope>NUCLEOTIDE SEQUENCE [LARGE SCALE GENOMIC DNA]</scope>
    <source>
        <strain evidence="4 5">CCMP1851</strain>
    </source>
</reference>
<dbReference type="Proteomes" id="UP001363151">
    <property type="component" value="Unassembled WGS sequence"/>
</dbReference>